<organism evidence="1 2">
    <name type="scientific">Blautia fusiformis</name>
    <dbReference type="NCBI Taxonomy" id="2881264"/>
    <lineage>
        <taxon>Bacteria</taxon>
        <taxon>Bacillati</taxon>
        <taxon>Bacillota</taxon>
        <taxon>Clostridia</taxon>
        <taxon>Lachnospirales</taxon>
        <taxon>Lachnospiraceae</taxon>
        <taxon>Blautia</taxon>
    </lineage>
</organism>
<sequence length="114" mass="12363">MKSKIIIGIVASVAVLGGGYTVSRMDLIGTGKVGIVYNYKDGVQDTVLTPGMHFIAPMNKVKEFSTSNEILVLTKDKREGSKEDESFKVATSDDASIAVSFQMSNVRRKSLECI</sequence>
<dbReference type="RefSeq" id="WP_227588771.1">
    <property type="nucleotide sequence ID" value="NZ_JAJEQQ010000013.1"/>
</dbReference>
<gene>
    <name evidence="1" type="ORF">LKD40_09925</name>
</gene>
<comment type="caution">
    <text evidence="1">The sequence shown here is derived from an EMBL/GenBank/DDBJ whole genome shotgun (WGS) entry which is preliminary data.</text>
</comment>
<dbReference type="EMBL" id="JAJEQQ010000013">
    <property type="protein sequence ID" value="MCC2228117.1"/>
    <property type="molecule type" value="Genomic_DNA"/>
</dbReference>
<dbReference type="AlphaFoldDB" id="A0AAW4WAL0"/>
<evidence type="ECO:0000313" key="2">
    <source>
        <dbReference type="Proteomes" id="UP001198612"/>
    </source>
</evidence>
<reference evidence="1 2" key="1">
    <citation type="submission" date="2021-10" db="EMBL/GenBank/DDBJ databases">
        <title>Anaerobic single-cell dispensing facilitates the cultivation of human gut bacteria.</title>
        <authorList>
            <person name="Afrizal A."/>
        </authorList>
    </citation>
    <scope>NUCLEOTIDE SEQUENCE [LARGE SCALE GENOMIC DNA]</scope>
    <source>
        <strain evidence="1 2">CLA-AA-H217</strain>
    </source>
</reference>
<name>A0AAW4WAL0_9FIRM</name>
<accession>A0AAW4WAL0</accession>
<keyword evidence="2" id="KW-1185">Reference proteome</keyword>
<evidence type="ECO:0000313" key="1">
    <source>
        <dbReference type="EMBL" id="MCC2228117.1"/>
    </source>
</evidence>
<evidence type="ECO:0008006" key="3">
    <source>
        <dbReference type="Google" id="ProtNLM"/>
    </source>
</evidence>
<protein>
    <recommendedName>
        <fullName evidence="3">Band 7 domain-containing protein</fullName>
    </recommendedName>
</protein>
<dbReference type="Proteomes" id="UP001198612">
    <property type="component" value="Unassembled WGS sequence"/>
</dbReference>
<proteinExistence type="predicted"/>